<dbReference type="EMBL" id="AP025591">
    <property type="protein sequence ID" value="BDG05654.1"/>
    <property type="molecule type" value="Genomic_DNA"/>
</dbReference>
<evidence type="ECO:0000313" key="3">
    <source>
        <dbReference type="EMBL" id="BDG05654.1"/>
    </source>
</evidence>
<evidence type="ECO:0000313" key="4">
    <source>
        <dbReference type="Proteomes" id="UP001162891"/>
    </source>
</evidence>
<keyword evidence="4" id="KW-1185">Reference proteome</keyword>
<proteinExistence type="inferred from homology"/>
<dbReference type="Proteomes" id="UP001162891">
    <property type="component" value="Chromosome"/>
</dbReference>
<reference evidence="4" key="1">
    <citation type="journal article" date="2022" name="Int. J. Syst. Evol. Microbiol.">
        <title>Anaeromyxobacter oryzae sp. nov., Anaeromyxobacter diazotrophicus sp. nov. and Anaeromyxobacter paludicola sp. nov., isolated from paddy soils.</title>
        <authorList>
            <person name="Itoh H."/>
            <person name="Xu Z."/>
            <person name="Mise K."/>
            <person name="Masuda Y."/>
            <person name="Ushijima N."/>
            <person name="Hayakawa C."/>
            <person name="Shiratori Y."/>
            <person name="Senoo K."/>
        </authorList>
    </citation>
    <scope>NUCLEOTIDE SEQUENCE [LARGE SCALE GENOMIC DNA]</scope>
    <source>
        <strain evidence="4">Red232</strain>
    </source>
</reference>
<gene>
    <name evidence="3" type="ORF">AMOR_46500</name>
</gene>
<dbReference type="Pfam" id="PF03795">
    <property type="entry name" value="YCII"/>
    <property type="match status" value="1"/>
</dbReference>
<comment type="similarity">
    <text evidence="1">Belongs to the YciI family.</text>
</comment>
<sequence length="89" mass="9836">MKAVLFYRSGPDVLTKAPIHFAAHKARLDDFQRRGELLAVGTWADPRDGSMAVFRSRAGAEAFVEADPFIENGVVAGYEIKDWNEVLLG</sequence>
<name>A0ABN6N154_9BACT</name>
<organism evidence="3 4">
    <name type="scientific">Anaeromyxobacter oryzae</name>
    <dbReference type="NCBI Taxonomy" id="2918170"/>
    <lineage>
        <taxon>Bacteria</taxon>
        <taxon>Pseudomonadati</taxon>
        <taxon>Myxococcota</taxon>
        <taxon>Myxococcia</taxon>
        <taxon>Myxococcales</taxon>
        <taxon>Cystobacterineae</taxon>
        <taxon>Anaeromyxobacteraceae</taxon>
        <taxon>Anaeromyxobacter</taxon>
    </lineage>
</organism>
<evidence type="ECO:0000256" key="1">
    <source>
        <dbReference type="ARBA" id="ARBA00007689"/>
    </source>
</evidence>
<evidence type="ECO:0000259" key="2">
    <source>
        <dbReference type="Pfam" id="PF03795"/>
    </source>
</evidence>
<feature type="domain" description="YCII-related" evidence="2">
    <location>
        <begin position="1"/>
        <end position="84"/>
    </location>
</feature>
<dbReference type="InterPro" id="IPR011008">
    <property type="entry name" value="Dimeric_a/b-barrel"/>
</dbReference>
<accession>A0ABN6N154</accession>
<protein>
    <recommendedName>
        <fullName evidence="2">YCII-related domain-containing protein</fullName>
    </recommendedName>
</protein>
<dbReference type="Gene3D" id="3.30.70.1060">
    <property type="entry name" value="Dimeric alpha+beta barrel"/>
    <property type="match status" value="1"/>
</dbReference>
<dbReference type="RefSeq" id="WP_248354678.1">
    <property type="nucleotide sequence ID" value="NZ_AP025591.1"/>
</dbReference>
<dbReference type="SUPFAM" id="SSF54909">
    <property type="entry name" value="Dimeric alpha+beta barrel"/>
    <property type="match status" value="1"/>
</dbReference>
<dbReference type="InterPro" id="IPR005545">
    <property type="entry name" value="YCII"/>
</dbReference>